<accession>D1AWH1</accession>
<dbReference type="InterPro" id="IPR011006">
    <property type="entry name" value="CheY-like_superfamily"/>
</dbReference>
<dbReference type="GeneID" id="29672783"/>
<protein>
    <submittedName>
        <fullName evidence="5">Response regulator receiver protein</fullName>
    </submittedName>
</protein>
<dbReference type="SMART" id="SM00448">
    <property type="entry name" value="REC"/>
    <property type="match status" value="1"/>
</dbReference>
<evidence type="ECO:0000313" key="5">
    <source>
        <dbReference type="EMBL" id="ACZ00647.1"/>
    </source>
</evidence>
<dbReference type="RefSeq" id="WP_012858205.1">
    <property type="nucleotide sequence ID" value="NC_013515.1"/>
</dbReference>
<dbReference type="PROSITE" id="PS50110">
    <property type="entry name" value="RESPONSE_REGULATORY"/>
    <property type="match status" value="1"/>
</dbReference>
<name>D1AWH1_STRM9</name>
<dbReference type="InterPro" id="IPR050595">
    <property type="entry name" value="Bact_response_regulator"/>
</dbReference>
<dbReference type="InterPro" id="IPR001789">
    <property type="entry name" value="Sig_transdc_resp-reg_receiver"/>
</dbReference>
<dbReference type="Pfam" id="PF00072">
    <property type="entry name" value="Response_reg"/>
    <property type="match status" value="1"/>
</dbReference>
<evidence type="ECO:0000256" key="1">
    <source>
        <dbReference type="ARBA" id="ARBA00022553"/>
    </source>
</evidence>
<keyword evidence="1 3" id="KW-0597">Phosphoprotein</keyword>
<dbReference type="OrthoDB" id="9790669at2"/>
<evidence type="ECO:0000256" key="3">
    <source>
        <dbReference type="PROSITE-ProRule" id="PRU00169"/>
    </source>
</evidence>
<dbReference type="KEGG" id="smf:Smon_0157"/>
<dbReference type="Proteomes" id="UP000002072">
    <property type="component" value="Chromosome"/>
</dbReference>
<dbReference type="STRING" id="519441.Smon_0157"/>
<evidence type="ECO:0000259" key="4">
    <source>
        <dbReference type="PROSITE" id="PS50110"/>
    </source>
</evidence>
<feature type="modified residue" description="4-aspartylphosphate" evidence="3">
    <location>
        <position position="53"/>
    </location>
</feature>
<keyword evidence="2" id="KW-0902">Two-component regulatory system</keyword>
<dbReference type="SUPFAM" id="SSF52172">
    <property type="entry name" value="CheY-like"/>
    <property type="match status" value="1"/>
</dbReference>
<dbReference type="PANTHER" id="PTHR44591:SF14">
    <property type="entry name" value="PROTEIN PILG"/>
    <property type="match status" value="1"/>
</dbReference>
<gene>
    <name evidence="5" type="ordered locus">Smon_0157</name>
</gene>
<feature type="domain" description="Response regulatory" evidence="4">
    <location>
        <begin position="4"/>
        <end position="119"/>
    </location>
</feature>
<dbReference type="EMBL" id="CP001779">
    <property type="protein sequence ID" value="ACZ00647.1"/>
    <property type="molecule type" value="Genomic_DNA"/>
</dbReference>
<evidence type="ECO:0000256" key="2">
    <source>
        <dbReference type="ARBA" id="ARBA00023012"/>
    </source>
</evidence>
<dbReference type="eggNOG" id="COG2201">
    <property type="taxonomic scope" value="Bacteria"/>
</dbReference>
<dbReference type="AlphaFoldDB" id="D1AWH1"/>
<dbReference type="PANTHER" id="PTHR44591">
    <property type="entry name" value="STRESS RESPONSE REGULATOR PROTEIN 1"/>
    <property type="match status" value="1"/>
</dbReference>
<dbReference type="Gene3D" id="3.40.50.2300">
    <property type="match status" value="1"/>
</dbReference>
<reference evidence="5 6" key="1">
    <citation type="journal article" date="2009" name="Stand. Genomic Sci.">
        <title>Complete genome sequence of Streptobacillus moniliformis type strain (9901T).</title>
        <authorList>
            <person name="Nolan M."/>
            <person name="Gronow S."/>
            <person name="Lapidus A."/>
            <person name="Ivanova N."/>
            <person name="Copeland A."/>
            <person name="Lucas S."/>
            <person name="Del Rio T.G."/>
            <person name="Chen F."/>
            <person name="Tice H."/>
            <person name="Pitluck S."/>
            <person name="Cheng J.F."/>
            <person name="Sims D."/>
            <person name="Meincke L."/>
            <person name="Bruce D."/>
            <person name="Goodwin L."/>
            <person name="Brettin T."/>
            <person name="Han C."/>
            <person name="Detter J.C."/>
            <person name="Ovchinikova G."/>
            <person name="Pati A."/>
            <person name="Mavromatis K."/>
            <person name="Mikhailova N."/>
            <person name="Chen A."/>
            <person name="Palaniappan K."/>
            <person name="Land M."/>
            <person name="Hauser L."/>
            <person name="Chang Y.J."/>
            <person name="Jeffries C.D."/>
            <person name="Rohde M."/>
            <person name="Sproer C."/>
            <person name="Goker M."/>
            <person name="Bristow J."/>
            <person name="Eisen J.A."/>
            <person name="Markowitz V."/>
            <person name="Hugenholtz P."/>
            <person name="Kyrpides N.C."/>
            <person name="Klenk H.P."/>
            <person name="Chain P."/>
        </authorList>
    </citation>
    <scope>NUCLEOTIDE SEQUENCE [LARGE SCALE GENOMIC DNA]</scope>
    <source>
        <strain evidence="6">ATCC 14647 / DSM 12112 / NCTC 10651 / 9901</strain>
    </source>
</reference>
<dbReference type="HOGENOM" id="CLU_000445_69_15_0"/>
<dbReference type="GO" id="GO:0000160">
    <property type="term" value="P:phosphorelay signal transduction system"/>
    <property type="evidence" value="ECO:0007669"/>
    <property type="project" value="UniProtKB-KW"/>
</dbReference>
<proteinExistence type="predicted"/>
<keyword evidence="6" id="KW-1185">Reference proteome</keyword>
<organism evidence="5 6">
    <name type="scientific">Streptobacillus moniliformis (strain ATCC 14647 / DSM 12112 / NCTC 10651 / 9901)</name>
    <dbReference type="NCBI Taxonomy" id="519441"/>
    <lineage>
        <taxon>Bacteria</taxon>
        <taxon>Fusobacteriati</taxon>
        <taxon>Fusobacteriota</taxon>
        <taxon>Fusobacteriia</taxon>
        <taxon>Fusobacteriales</taxon>
        <taxon>Leptotrichiaceae</taxon>
        <taxon>Streptobacillus</taxon>
    </lineage>
</organism>
<evidence type="ECO:0000313" key="6">
    <source>
        <dbReference type="Proteomes" id="UP000002072"/>
    </source>
</evidence>
<sequence>MKKIALVVDDNPYIRGNIREILEASFFEVFEAKDGIESIDMFLEINPTIVIMDINMPRLNGLEATARIMEINPNANIAICSSMLFIPYYQKLARKAGAKALISKPFTKLELISGLNELLEEMR</sequence>